<accession>A0A1C4DR85</accession>
<dbReference type="Pfam" id="PF25023">
    <property type="entry name" value="TEN_YD-shell"/>
    <property type="match status" value="1"/>
</dbReference>
<dbReference type="PANTHER" id="PTHR32305">
    <property type="match status" value="1"/>
</dbReference>
<keyword evidence="1" id="KW-0677">Repeat</keyword>
<dbReference type="InterPro" id="IPR056823">
    <property type="entry name" value="TEN-like_YD-shell"/>
</dbReference>
<gene>
    <name evidence="3" type="ORF">GA0061080_10951</name>
</gene>
<sequence>RIFLFVSSMRLTLARPTLKRCSNLFQTNLWQDHKLIAECADNDKFWRSYIYEPDSHRPLAQILGKAGQSEKLKTYWYQNNYLGTPHRLTDSLGDTVYECEYSAYGEITHEHWPQAENNIKPINPLRFQGQYFDEETGLHYNLNRYYDPFTGRYITQDPLGILGGLNSYQYAGSDPINWIDSLGLIKVENNGFESIAREGTSGNEFLLANANKQLDEYIASLGNSKYKPATAIAAVDPLTGKIITASSGTVPAKIAPEL</sequence>
<dbReference type="RefSeq" id="WP_209435847.1">
    <property type="nucleotide sequence ID" value="NZ_FMBA01000095.1"/>
</dbReference>
<reference evidence="4" key="1">
    <citation type="submission" date="2016-08" db="EMBL/GenBank/DDBJ databases">
        <authorList>
            <person name="Varghese N."/>
            <person name="Submissions Spin"/>
        </authorList>
    </citation>
    <scope>NUCLEOTIDE SEQUENCE [LARGE SCALE GENOMIC DNA]</scope>
    <source>
        <strain evidence="4">R-53144</strain>
    </source>
</reference>
<dbReference type="STRING" id="1798183.GA0061080_10951"/>
<name>A0A1C4DR85_9GAMM</name>
<dbReference type="NCBIfam" id="TIGR03696">
    <property type="entry name" value="Rhs_assc_core"/>
    <property type="match status" value="1"/>
</dbReference>
<dbReference type="Gene3D" id="2.180.10.10">
    <property type="entry name" value="RHS repeat-associated core"/>
    <property type="match status" value="1"/>
</dbReference>
<dbReference type="InterPro" id="IPR050708">
    <property type="entry name" value="T6SS_VgrG/RHS"/>
</dbReference>
<evidence type="ECO:0000259" key="2">
    <source>
        <dbReference type="Pfam" id="PF25023"/>
    </source>
</evidence>
<dbReference type="InterPro" id="IPR022385">
    <property type="entry name" value="Rhs_assc_core"/>
</dbReference>
<keyword evidence="4" id="KW-1185">Reference proteome</keyword>
<protein>
    <submittedName>
        <fullName evidence="3">RHS repeat-associated core domain-containing protein</fullName>
    </submittedName>
</protein>
<evidence type="ECO:0000256" key="1">
    <source>
        <dbReference type="ARBA" id="ARBA00022737"/>
    </source>
</evidence>
<dbReference type="Proteomes" id="UP000199698">
    <property type="component" value="Unassembled WGS sequence"/>
</dbReference>
<dbReference type="EMBL" id="FMBA01000095">
    <property type="protein sequence ID" value="SCC33735.1"/>
    <property type="molecule type" value="Genomic_DNA"/>
</dbReference>
<dbReference type="AlphaFoldDB" id="A0A1C4DR85"/>
<dbReference type="PANTHER" id="PTHR32305:SF15">
    <property type="entry name" value="PROTEIN RHSA-RELATED"/>
    <property type="match status" value="1"/>
</dbReference>
<evidence type="ECO:0000313" key="3">
    <source>
        <dbReference type="EMBL" id="SCC33735.1"/>
    </source>
</evidence>
<feature type="non-terminal residue" evidence="3">
    <location>
        <position position="1"/>
    </location>
</feature>
<organism evidence="3 4">
    <name type="scientific">Gilliamella intestini</name>
    <dbReference type="NCBI Taxonomy" id="1798183"/>
    <lineage>
        <taxon>Bacteria</taxon>
        <taxon>Pseudomonadati</taxon>
        <taxon>Pseudomonadota</taxon>
        <taxon>Gammaproteobacteria</taxon>
        <taxon>Orbales</taxon>
        <taxon>Orbaceae</taxon>
        <taxon>Gilliamella</taxon>
    </lineage>
</organism>
<proteinExistence type="predicted"/>
<evidence type="ECO:0000313" key="4">
    <source>
        <dbReference type="Proteomes" id="UP000199698"/>
    </source>
</evidence>
<feature type="domain" description="Teneurin-like YD-shell" evidence="2">
    <location>
        <begin position="73"/>
        <end position="175"/>
    </location>
</feature>